<feature type="transmembrane region" description="Helical" evidence="1">
    <location>
        <begin position="56"/>
        <end position="74"/>
    </location>
</feature>
<protein>
    <submittedName>
        <fullName evidence="2">Uncharacterized protein</fullName>
    </submittedName>
</protein>
<comment type="caution">
    <text evidence="2">The sequence shown here is derived from an EMBL/GenBank/DDBJ whole genome shotgun (WGS) entry which is preliminary data.</text>
</comment>
<organism evidence="2">
    <name type="scientific">hydrocarbon metagenome</name>
    <dbReference type="NCBI Taxonomy" id="938273"/>
    <lineage>
        <taxon>unclassified sequences</taxon>
        <taxon>metagenomes</taxon>
        <taxon>ecological metagenomes</taxon>
    </lineage>
</organism>
<name>A0A0W8FZG0_9ZZZZ</name>
<sequence length="143" mass="15511">MKLLGKNISVILMAVVLGFSFSFVPQTYAQVPLKISADKPGGGTSTPSSDSGSDDTVYIVAGIAVAAIIGYTLYKKYSAPEKKDTTSSKTSSIQQLLNTEKNSYSNMIQEFKEKIPIDIHLGMKNSSTINPDKTFLVGLTYRF</sequence>
<accession>A0A0W8FZG0</accession>
<evidence type="ECO:0000256" key="1">
    <source>
        <dbReference type="SAM" id="Phobius"/>
    </source>
</evidence>
<dbReference type="AlphaFoldDB" id="A0A0W8FZG0"/>
<keyword evidence="1" id="KW-0472">Membrane</keyword>
<proteinExistence type="predicted"/>
<keyword evidence="1" id="KW-1133">Transmembrane helix</keyword>
<reference evidence="2" key="1">
    <citation type="journal article" date="2015" name="Proc. Natl. Acad. Sci. U.S.A.">
        <title>Networks of energetic and metabolic interactions define dynamics in microbial communities.</title>
        <authorList>
            <person name="Embree M."/>
            <person name="Liu J.K."/>
            <person name="Al-Bassam M.M."/>
            <person name="Zengler K."/>
        </authorList>
    </citation>
    <scope>NUCLEOTIDE SEQUENCE</scope>
</reference>
<keyword evidence="1" id="KW-0812">Transmembrane</keyword>
<evidence type="ECO:0000313" key="2">
    <source>
        <dbReference type="EMBL" id="KUG26162.1"/>
    </source>
</evidence>
<dbReference type="EMBL" id="LNQE01000521">
    <property type="protein sequence ID" value="KUG26162.1"/>
    <property type="molecule type" value="Genomic_DNA"/>
</dbReference>
<gene>
    <name evidence="2" type="ORF">ASZ90_003995</name>
</gene>